<dbReference type="GeneID" id="119720427"/>
<sequence>MAKFQTSFVLFIICFVLNGIMDHGSMVLGCAPCNTGWIEFGNRCHLIVNKQKSFQDAEAYCQGLSRPGRPAHLMSINSKKENDFLEEYAKTITGLGTKLWIGFKQSASPKWLDGSRDSYRNWAPGQPNSGSSVPCVRVANPGGGWADTVCNNEYPFICEMPYRFTTK</sequence>
<dbReference type="OrthoDB" id="418245at2759"/>
<dbReference type="Pfam" id="PF00059">
    <property type="entry name" value="Lectin_C"/>
    <property type="match status" value="1"/>
</dbReference>
<dbReference type="SUPFAM" id="SSF56436">
    <property type="entry name" value="C-type lectin-like"/>
    <property type="match status" value="1"/>
</dbReference>
<feature type="signal peptide" evidence="2">
    <location>
        <begin position="1"/>
        <end position="19"/>
    </location>
</feature>
<dbReference type="Gene3D" id="3.10.100.10">
    <property type="entry name" value="Mannose-Binding Protein A, subunit A"/>
    <property type="match status" value="1"/>
</dbReference>
<feature type="domain" description="C-type lectin" evidence="3">
    <location>
        <begin position="40"/>
        <end position="159"/>
    </location>
</feature>
<evidence type="ECO:0000313" key="5">
    <source>
        <dbReference type="Proteomes" id="UP000887568"/>
    </source>
</evidence>
<dbReference type="InterPro" id="IPR050111">
    <property type="entry name" value="C-type_lectin/snaclec_domain"/>
</dbReference>
<keyword evidence="1" id="KW-1015">Disulfide bond</keyword>
<evidence type="ECO:0000259" key="3">
    <source>
        <dbReference type="PROSITE" id="PS50041"/>
    </source>
</evidence>
<dbReference type="PANTHER" id="PTHR22803">
    <property type="entry name" value="MANNOSE, PHOSPHOLIPASE, LECTIN RECEPTOR RELATED"/>
    <property type="match status" value="1"/>
</dbReference>
<organism evidence="4 5">
    <name type="scientific">Patiria miniata</name>
    <name type="common">Bat star</name>
    <name type="synonym">Asterina miniata</name>
    <dbReference type="NCBI Taxonomy" id="46514"/>
    <lineage>
        <taxon>Eukaryota</taxon>
        <taxon>Metazoa</taxon>
        <taxon>Echinodermata</taxon>
        <taxon>Eleutherozoa</taxon>
        <taxon>Asterozoa</taxon>
        <taxon>Asteroidea</taxon>
        <taxon>Valvatacea</taxon>
        <taxon>Valvatida</taxon>
        <taxon>Asterinidae</taxon>
        <taxon>Patiria</taxon>
    </lineage>
</organism>
<dbReference type="OMA" id="CEDSGSH"/>
<dbReference type="PROSITE" id="PS00615">
    <property type="entry name" value="C_TYPE_LECTIN_1"/>
    <property type="match status" value="1"/>
</dbReference>
<keyword evidence="5" id="KW-1185">Reference proteome</keyword>
<dbReference type="SMART" id="SM00034">
    <property type="entry name" value="CLECT"/>
    <property type="match status" value="1"/>
</dbReference>
<dbReference type="InterPro" id="IPR018378">
    <property type="entry name" value="C-type_lectin_CS"/>
</dbReference>
<dbReference type="InterPro" id="IPR016187">
    <property type="entry name" value="CTDL_fold"/>
</dbReference>
<dbReference type="InterPro" id="IPR001304">
    <property type="entry name" value="C-type_lectin-like"/>
</dbReference>
<dbReference type="RefSeq" id="XP_038046022.1">
    <property type="nucleotide sequence ID" value="XM_038190094.1"/>
</dbReference>
<name>A0A913Z2T7_PATMI</name>
<evidence type="ECO:0000313" key="4">
    <source>
        <dbReference type="EnsemblMetazoa" id="XP_038046022.1"/>
    </source>
</evidence>
<keyword evidence="2" id="KW-0732">Signal</keyword>
<dbReference type="PRINTS" id="PR00770">
    <property type="entry name" value="EMAJORBASICP"/>
</dbReference>
<feature type="chain" id="PRO_5037847252" description="C-type lectin domain-containing protein" evidence="2">
    <location>
        <begin position="20"/>
        <end position="167"/>
    </location>
</feature>
<reference evidence="4" key="1">
    <citation type="submission" date="2022-11" db="UniProtKB">
        <authorList>
            <consortium name="EnsemblMetazoa"/>
        </authorList>
    </citation>
    <scope>IDENTIFICATION</scope>
</reference>
<dbReference type="Proteomes" id="UP000887568">
    <property type="component" value="Unplaced"/>
</dbReference>
<dbReference type="InterPro" id="IPR002352">
    <property type="entry name" value="Eosinophil_major_basic"/>
</dbReference>
<accession>A0A913Z2T7</accession>
<dbReference type="PROSITE" id="PS50041">
    <property type="entry name" value="C_TYPE_LECTIN_2"/>
    <property type="match status" value="1"/>
</dbReference>
<dbReference type="InterPro" id="IPR016186">
    <property type="entry name" value="C-type_lectin-like/link_sf"/>
</dbReference>
<evidence type="ECO:0000256" key="2">
    <source>
        <dbReference type="SAM" id="SignalP"/>
    </source>
</evidence>
<protein>
    <recommendedName>
        <fullName evidence="3">C-type lectin domain-containing protein</fullName>
    </recommendedName>
</protein>
<dbReference type="GO" id="GO:0006955">
    <property type="term" value="P:immune response"/>
    <property type="evidence" value="ECO:0007669"/>
    <property type="project" value="InterPro"/>
</dbReference>
<proteinExistence type="predicted"/>
<dbReference type="EnsemblMetazoa" id="XM_038190094.1">
    <property type="protein sequence ID" value="XP_038046022.1"/>
    <property type="gene ID" value="LOC119720427"/>
</dbReference>
<dbReference type="AlphaFoldDB" id="A0A913Z2T7"/>
<evidence type="ECO:0000256" key="1">
    <source>
        <dbReference type="ARBA" id="ARBA00023157"/>
    </source>
</evidence>